<comment type="caution">
    <text evidence="11">The sequence shown here is derived from an EMBL/GenBank/DDBJ whole genome shotgun (WGS) entry which is preliminary data.</text>
</comment>
<organism evidence="11 12">
    <name type="scientific">Claviceps aff. purpurea</name>
    <dbReference type="NCBI Taxonomy" id="1967640"/>
    <lineage>
        <taxon>Eukaryota</taxon>
        <taxon>Fungi</taxon>
        <taxon>Dikarya</taxon>
        <taxon>Ascomycota</taxon>
        <taxon>Pezizomycotina</taxon>
        <taxon>Sordariomycetes</taxon>
        <taxon>Hypocreomycetidae</taxon>
        <taxon>Hypocreales</taxon>
        <taxon>Clavicipitaceae</taxon>
        <taxon>Claviceps</taxon>
    </lineage>
</organism>
<proteinExistence type="inferred from homology"/>
<dbReference type="GO" id="GO:0008422">
    <property type="term" value="F:beta-glucosidase activity"/>
    <property type="evidence" value="ECO:0007669"/>
    <property type="project" value="UniProtKB-EC"/>
</dbReference>
<evidence type="ECO:0000256" key="2">
    <source>
        <dbReference type="ARBA" id="ARBA00004987"/>
    </source>
</evidence>
<dbReference type="InterPro" id="IPR036962">
    <property type="entry name" value="Glyco_hydro_3_N_sf"/>
</dbReference>
<evidence type="ECO:0000313" key="11">
    <source>
        <dbReference type="EMBL" id="KAG6287267.1"/>
    </source>
</evidence>
<dbReference type="GO" id="GO:0009251">
    <property type="term" value="P:glucan catabolic process"/>
    <property type="evidence" value="ECO:0007669"/>
    <property type="project" value="TreeGrafter"/>
</dbReference>
<protein>
    <recommendedName>
        <fullName evidence="4">beta-glucosidase</fullName>
        <ecNumber evidence="4">3.2.1.21</ecNumber>
    </recommendedName>
</protein>
<gene>
    <name evidence="11" type="ORF">E4U09_006255</name>
</gene>
<evidence type="ECO:0000313" key="12">
    <source>
        <dbReference type="Proteomes" id="UP000707071"/>
    </source>
</evidence>
<comment type="pathway">
    <text evidence="2">Glycan metabolism; cellulose degradation.</text>
</comment>
<keyword evidence="5 9" id="KW-0732">Signal</keyword>
<dbReference type="EC" id="3.2.1.21" evidence="4"/>
<reference evidence="11 12" key="1">
    <citation type="journal article" date="2020" name="bioRxiv">
        <title>Whole genome comparisons of ergot fungi reveals the divergence and evolution of species within the genus Claviceps are the result of varying mechanisms driving genome evolution and host range expansion.</title>
        <authorList>
            <person name="Wyka S.A."/>
            <person name="Mondo S.J."/>
            <person name="Liu M."/>
            <person name="Dettman J."/>
            <person name="Nalam V."/>
            <person name="Broders K.D."/>
        </authorList>
    </citation>
    <scope>NUCLEOTIDE SEQUENCE [LARGE SCALE GENOMIC DNA]</scope>
    <source>
        <strain evidence="11 12">Clav52</strain>
    </source>
</reference>
<name>A0A9P7QFR0_9HYPO</name>
<keyword evidence="12" id="KW-1185">Reference proteome</keyword>
<dbReference type="Gene3D" id="3.20.20.300">
    <property type="entry name" value="Glycoside hydrolase, family 3, N-terminal domain"/>
    <property type="match status" value="2"/>
</dbReference>
<evidence type="ECO:0000256" key="5">
    <source>
        <dbReference type="ARBA" id="ARBA00022729"/>
    </source>
</evidence>
<evidence type="ECO:0000256" key="3">
    <source>
        <dbReference type="ARBA" id="ARBA00005336"/>
    </source>
</evidence>
<dbReference type="Proteomes" id="UP000707071">
    <property type="component" value="Unassembled WGS sequence"/>
</dbReference>
<keyword evidence="6" id="KW-0378">Hydrolase</keyword>
<feature type="chain" id="PRO_5040214841" description="beta-glucosidase" evidence="9">
    <location>
        <begin position="22"/>
        <end position="324"/>
    </location>
</feature>
<feature type="domain" description="Glycoside hydrolase family 3 N-terminal" evidence="10">
    <location>
        <begin position="154"/>
        <end position="305"/>
    </location>
</feature>
<evidence type="ECO:0000256" key="1">
    <source>
        <dbReference type="ARBA" id="ARBA00000448"/>
    </source>
</evidence>
<evidence type="ECO:0000256" key="6">
    <source>
        <dbReference type="ARBA" id="ARBA00022801"/>
    </source>
</evidence>
<dbReference type="PANTHER" id="PTHR42715">
    <property type="entry name" value="BETA-GLUCOSIDASE"/>
    <property type="match status" value="1"/>
</dbReference>
<evidence type="ECO:0000256" key="4">
    <source>
        <dbReference type="ARBA" id="ARBA00012744"/>
    </source>
</evidence>
<dbReference type="EMBL" id="SRRH01000561">
    <property type="protein sequence ID" value="KAG6287267.1"/>
    <property type="molecule type" value="Genomic_DNA"/>
</dbReference>
<evidence type="ECO:0000256" key="8">
    <source>
        <dbReference type="ARBA" id="ARBA00023295"/>
    </source>
</evidence>
<dbReference type="InterPro" id="IPR050288">
    <property type="entry name" value="Cellulose_deg_GH3"/>
</dbReference>
<evidence type="ECO:0000259" key="10">
    <source>
        <dbReference type="Pfam" id="PF00933"/>
    </source>
</evidence>
<comment type="similarity">
    <text evidence="3">Belongs to the glycosyl hydrolase 3 family.</text>
</comment>
<dbReference type="AlphaFoldDB" id="A0A9P7QFR0"/>
<dbReference type="PANTHER" id="PTHR42715:SF5">
    <property type="entry name" value="BETA-GLUCOSIDASE M-RELATED"/>
    <property type="match status" value="1"/>
</dbReference>
<dbReference type="InterPro" id="IPR017853">
    <property type="entry name" value="GH"/>
</dbReference>
<keyword evidence="7" id="KW-0325">Glycoprotein</keyword>
<comment type="catalytic activity">
    <reaction evidence="1">
        <text>Hydrolysis of terminal, non-reducing beta-D-glucosyl residues with release of beta-D-glucose.</text>
        <dbReference type="EC" id="3.2.1.21"/>
    </reaction>
</comment>
<accession>A0A9P7QFR0</accession>
<dbReference type="InterPro" id="IPR001764">
    <property type="entry name" value="Glyco_hydro_3_N"/>
</dbReference>
<keyword evidence="8" id="KW-0326">Glycosidase</keyword>
<dbReference type="Pfam" id="PF00933">
    <property type="entry name" value="Glyco_hydro_3"/>
    <property type="match status" value="1"/>
</dbReference>
<evidence type="ECO:0000256" key="9">
    <source>
        <dbReference type="SAM" id="SignalP"/>
    </source>
</evidence>
<dbReference type="SUPFAM" id="SSF51445">
    <property type="entry name" value="(Trans)glycosidases"/>
    <property type="match status" value="1"/>
</dbReference>
<evidence type="ECO:0000256" key="7">
    <source>
        <dbReference type="ARBA" id="ARBA00023180"/>
    </source>
</evidence>
<sequence length="324" mass="34565">MVSRSLVWLSGLAVLVARAAAAAAAAAGDDVVTSDTFFYGQSPAVYPSRPLTRRSYDELSQADIPGQQHSRKTSRKTVLRENFLMGNVQLAEMTGGSEWATAHGKANALVAKMSLQERVTAMTGGAFSKTGCSGTIAPIPRLNFSGMCLSDSGMPWAANSGLRRKGVNVFLGPVVGPAGRIVRGGRNWEGFSTDPYLSGCLAARTIEGVQSEGVQTSLKHFIANEQELNRRPVLGAKAVSSNDPNLDDRTMHEVYLMPFQDGVRAGTANMAISCAHINASTTLNSYGCANSKTLNGLLKTELGFQVRTTHHASPYSFYPVYEPG</sequence>
<feature type="signal peptide" evidence="9">
    <location>
        <begin position="1"/>
        <end position="21"/>
    </location>
</feature>